<feature type="chain" id="PRO_5043526585" evidence="1">
    <location>
        <begin position="26"/>
        <end position="188"/>
    </location>
</feature>
<proteinExistence type="predicted"/>
<dbReference type="RefSeq" id="WP_353641066.1">
    <property type="nucleotide sequence ID" value="NZ_CP159253.1"/>
</dbReference>
<protein>
    <submittedName>
        <fullName evidence="2">DUF3299 domain-containing protein</fullName>
    </submittedName>
</protein>
<accession>A0AAU8CWV3</accession>
<evidence type="ECO:0000256" key="1">
    <source>
        <dbReference type="SAM" id="SignalP"/>
    </source>
</evidence>
<dbReference type="AlphaFoldDB" id="A0AAU8CWV3"/>
<dbReference type="EMBL" id="CP159253">
    <property type="protein sequence ID" value="XCG51429.1"/>
    <property type="molecule type" value="Genomic_DNA"/>
</dbReference>
<reference evidence="2" key="1">
    <citation type="submission" date="2024-06" db="EMBL/GenBank/DDBJ databases">
        <title>Mesorhizobium karijinii sp. nov., a symbiont of the iconic Swainsona formosa from arid Australia.</title>
        <authorList>
            <person name="Hill Y.J."/>
            <person name="Watkin E.L.J."/>
            <person name="O'Hara G.W."/>
            <person name="Terpolilli J."/>
            <person name="Tye M.L."/>
            <person name="Kohlmeier M.G."/>
        </authorList>
    </citation>
    <scope>NUCLEOTIDE SEQUENCE</scope>
    <source>
        <strain evidence="2">WSM2240</strain>
    </source>
</reference>
<dbReference type="InterPro" id="IPR021727">
    <property type="entry name" value="DUF3299"/>
</dbReference>
<evidence type="ECO:0000313" key="2">
    <source>
        <dbReference type="EMBL" id="XCG51429.1"/>
    </source>
</evidence>
<name>A0AAU8CWV3_9HYPH</name>
<keyword evidence="1" id="KW-0732">Signal</keyword>
<gene>
    <name evidence="2" type="ORF">ABVK50_13550</name>
</gene>
<feature type="signal peptide" evidence="1">
    <location>
        <begin position="1"/>
        <end position="25"/>
    </location>
</feature>
<dbReference type="Gene3D" id="2.40.50.870">
    <property type="entry name" value="Protein of unknown function (DUF3299)"/>
    <property type="match status" value="1"/>
</dbReference>
<organism evidence="2">
    <name type="scientific">Mesorhizobium sp. WSM2240</name>
    <dbReference type="NCBI Taxonomy" id="3228851"/>
    <lineage>
        <taxon>Bacteria</taxon>
        <taxon>Pseudomonadati</taxon>
        <taxon>Pseudomonadota</taxon>
        <taxon>Alphaproteobacteria</taxon>
        <taxon>Hyphomicrobiales</taxon>
        <taxon>Phyllobacteriaceae</taxon>
        <taxon>Mesorhizobium</taxon>
    </lineage>
</organism>
<sequence>MDNRFKLVGGAAVAACLLFFGAANASVDALKIRWSELRPESQNGGFPETAGAAASNSSQGEMLSWDLQGKTVELTGYLLPVDREGDLVYEFMLLPWGGLCSHVPPPPPNQTVHVTSERPFKLGEIYEPVSISGVLKPGLETTQLFVLDGVTVIQSGYSVGRAKVARAENADTAATPPKATTPWGFLKK</sequence>
<dbReference type="Pfam" id="PF11736">
    <property type="entry name" value="DUF3299"/>
    <property type="match status" value="1"/>
</dbReference>